<sequence length="1238" mass="138479">MLDEPSNERGEASPEPRIIYNLNIDYELWDDEPPEEEGPDEESEPSPQEIQMELINLMGVPYEFQNFDESHLILARVLSVTSDGDPSVALIYEIFNNLCDNYPQRIEDANNHIYSAPIVIQEKEDPQVIYDLGVNHKAQFNREGELDNLERCISCMKKAVEITKEADPELPKYLVGLADSLFERFERFSGIEFLEDAINYQRRAISLIPHPKPQDLDNLGHSLLRRFQAIGHVTDLEEAIQIQEQAVSSMTKDTEICYTNLAASLVVRFENSSHLPDLDRAINLYEKALKLDLETDTRATIANNIGAALQLKYLHVIDANILGRAIEYQTEAVQSTSDRNTEKPRRLTNLGNSLHIRFEHHGNTADIQSAITHQLHALRLLPKKHILRVNILNDLGKSYLLCFGCSGKPADIEQCLAYLQEAVELTPVGNPSRPKCLFNLGHALRQKFESQGQLDDIDEAIAVYYEAASLTPETHMDQAEHLDHLGSAYMSRFERLDEIGDLDRAIQQYRAAILIYGSGNKRAQASLNNLGVALLHRFKRFDRYGDINEAIDAIRKAIELSAKKSNTPILLNSLSVALCIRYEHTNQLEDVTESISSLELAITLTAEDHPDMPFWLNSLRNSLRLRCSHTGNLDDLGKAIEHQRRAVHLMPEYHSDRPAMLRSLGDALGWRYALKEQDGTKQGDVIDVYRTAALSDAGKPLERFEAAYSWARTMTRQHESPLEAYRVAFRIVPQIVWMGTKIDQRYFGITRISRLTNRAVASAISEGEYSLALEWFEEGRSIVWRQMLDLRTPLDELRDVDQLLARELERVAHALDQAGSSKPTRSISLDVAKSLEQAAQSHHRLAEEWDKLVGEVRRIDAFSDFLKSKKASTLLKAAHDGPVIAINVHETRCDALVLANQGTHLDCVPLPKLSFQKALDAQRQLMRYLSLSGARSRTEGRGVTIKGLSAKDELKQVVEFLWADVVQPILEHLQYLNPKPDDELPHITWCLTGPLAFLPLHAAGCYTDPSPKSRIFNCVISSYTPTINGLLGPPASRDSFSGILTIGQASTPGLSALPGTKKELESIARHAKSLRLTQLVDESATPIAVLNAISSHSWVHFACHASQVPQQPTSSAFYLHTGTLDLNTITKQSLGHKAFAFLSACQTATGDLDLPDEAVHLAAGMIMAGYPTVVATMWSINDNDAPLVAEHIYAEMLADGKPDSTKAYRALHRALGILRDKVGESAFVSWVPYIHIGI</sequence>
<dbReference type="AlphaFoldDB" id="A0A8H3C6Y7"/>
<dbReference type="SUPFAM" id="SSF48452">
    <property type="entry name" value="TPR-like"/>
    <property type="match status" value="2"/>
</dbReference>
<organism evidence="3 4">
    <name type="scientific">Rhizoctonia solani</name>
    <dbReference type="NCBI Taxonomy" id="456999"/>
    <lineage>
        <taxon>Eukaryota</taxon>
        <taxon>Fungi</taxon>
        <taxon>Dikarya</taxon>
        <taxon>Basidiomycota</taxon>
        <taxon>Agaricomycotina</taxon>
        <taxon>Agaricomycetes</taxon>
        <taxon>Cantharellales</taxon>
        <taxon>Ceratobasidiaceae</taxon>
        <taxon>Rhizoctonia</taxon>
    </lineage>
</organism>
<evidence type="ECO:0000259" key="2">
    <source>
        <dbReference type="Pfam" id="PF12770"/>
    </source>
</evidence>
<accession>A0A8H3C6Y7</accession>
<evidence type="ECO:0000313" key="4">
    <source>
        <dbReference type="Proteomes" id="UP000663841"/>
    </source>
</evidence>
<comment type="caution">
    <text evidence="3">The sequence shown here is derived from an EMBL/GenBank/DDBJ whole genome shotgun (WGS) entry which is preliminary data.</text>
</comment>
<name>A0A8H3C6Y7_9AGAM</name>
<evidence type="ECO:0000256" key="1">
    <source>
        <dbReference type="SAM" id="MobiDB-lite"/>
    </source>
</evidence>
<protein>
    <recommendedName>
        <fullName evidence="2">CHAT domain-containing protein</fullName>
    </recommendedName>
</protein>
<feature type="domain" description="CHAT" evidence="2">
    <location>
        <begin position="961"/>
        <end position="1237"/>
    </location>
</feature>
<dbReference type="SUPFAM" id="SSF81901">
    <property type="entry name" value="HCP-like"/>
    <property type="match status" value="1"/>
</dbReference>
<dbReference type="EMBL" id="CAJMWW010000634">
    <property type="protein sequence ID" value="CAE6476578.1"/>
    <property type="molecule type" value="Genomic_DNA"/>
</dbReference>
<dbReference type="InterPro" id="IPR011990">
    <property type="entry name" value="TPR-like_helical_dom_sf"/>
</dbReference>
<dbReference type="Proteomes" id="UP000663841">
    <property type="component" value="Unassembled WGS sequence"/>
</dbReference>
<dbReference type="PANTHER" id="PTHR19959:SF119">
    <property type="entry name" value="FUNGAL LIPASE-LIKE DOMAIN-CONTAINING PROTEIN"/>
    <property type="match status" value="1"/>
</dbReference>
<feature type="compositionally biased region" description="Acidic residues" evidence="1">
    <location>
        <begin position="28"/>
        <end position="44"/>
    </location>
</feature>
<dbReference type="Gene3D" id="1.25.40.10">
    <property type="entry name" value="Tetratricopeptide repeat domain"/>
    <property type="match status" value="2"/>
</dbReference>
<reference evidence="3" key="1">
    <citation type="submission" date="2021-01" db="EMBL/GenBank/DDBJ databases">
        <authorList>
            <person name="Kaushik A."/>
        </authorList>
    </citation>
    <scope>NUCLEOTIDE SEQUENCE</scope>
    <source>
        <strain evidence="3">AG3-T5</strain>
    </source>
</reference>
<dbReference type="Pfam" id="PF12770">
    <property type="entry name" value="CHAT"/>
    <property type="match status" value="1"/>
</dbReference>
<dbReference type="InterPro" id="IPR024983">
    <property type="entry name" value="CHAT_dom"/>
</dbReference>
<evidence type="ECO:0000313" key="3">
    <source>
        <dbReference type="EMBL" id="CAE6476578.1"/>
    </source>
</evidence>
<gene>
    <name evidence="3" type="ORF">RDB_LOCUS193223</name>
</gene>
<feature type="region of interest" description="Disordered" evidence="1">
    <location>
        <begin position="28"/>
        <end position="47"/>
    </location>
</feature>
<proteinExistence type="predicted"/>
<dbReference type="PANTHER" id="PTHR19959">
    <property type="entry name" value="KINESIN LIGHT CHAIN"/>
    <property type="match status" value="1"/>
</dbReference>